<dbReference type="InterPro" id="IPR038884">
    <property type="entry name" value="CFAP61"/>
</dbReference>
<gene>
    <name evidence="1" type="ORF">GOP47_0014557</name>
</gene>
<accession>A0A9D4UM94</accession>
<dbReference type="OrthoDB" id="1932852at2759"/>
<dbReference type="AlphaFoldDB" id="A0A9D4UM94"/>
<dbReference type="InterPro" id="IPR036188">
    <property type="entry name" value="FAD/NAD-bd_sf"/>
</dbReference>
<dbReference type="PANTHER" id="PTHR21178:SF8">
    <property type="entry name" value="CILIA- AND FLAGELLA-ASSOCIATED PROTEIN 61"/>
    <property type="match status" value="1"/>
</dbReference>
<keyword evidence="2" id="KW-1185">Reference proteome</keyword>
<dbReference type="Gene3D" id="3.50.50.60">
    <property type="entry name" value="FAD/NAD(P)-binding domain"/>
    <property type="match status" value="2"/>
</dbReference>
<sequence>MFCLEEEFSHRARDFLAAAFVFEGKEYCVVQLPYNCPAPEFLQYFTFIPRTDWTGETPEDQDVLLYVLHQKSLANGFEVRLAASQDMGSIRDLLRGSETFTNISHWVEQPTKGCMALVASCGAEVIGVAFVDTNCPANALISHFDLRQLMNIDQHQETCQAVLTLFCLNPLFANRQRLFLREIMRQMTKTILFLPVFQGQNVSNMLEDMVLVPGRWHSSMSPPCTWTQVSPNSRSSFRGSVQQYTANTVTGQYVGFDCALFMMTHRLLSRKRTLVNSRIVVVGASQVAAAYLNKMITCTNVKFSNLTLISPFGLKSLCDGSKTLLDAELGPANAFQKMGIDCLVKVVTDTVVDFDKRAKCVQLTTGKKLQYDYLILTVGLQDQTRAKIQADSNKGVVNLDELSIMINENALNVFKLDLPVVIYGLSLQTFCSIHLLLSKGVPGSSMVVVYPEFEPLDSFAEHFFQDGFIAASLMKEIRAAGVIERSGFKLLEVIPGGKEGLLQAVGLEKIFRASFSSLNQINDGGICIKQPCKLLVACTQPHVDQTLFRAIRKEGLVFNGRIVVDGNFQTNDPSIFACGSSAMFSRQCGKHLIHELFNSYELGQSLAKSIVSLFTDYLPSHGKLWDGLLLDPFETLPPARPIQMWPKTSIPRLMLAKGVSALLPGNFVYFKVKNGTLQTSCNQDKPMQPLIVKKDEWILKVEWTDTKELGAITYWGKVNLEAWKFIRLAGCYDPLISNLSLGNSKAMMNISSFFAQPWFTLIFHDKFLDFYSELSLDVYQMVSNAPESQNVVQDVVRDAYIMFLSVYKADFPGLNFSSSWFLSKSDQHPRRGMLGVLKSTGRSHSNAKPSKQDDVIKDNEVVEVVSTVASMDSSCKASILKDEVKASSQMNNDVAERSEERKLSVQEELVLAVESIVEQIVRAQLKISSSVEAGGSKKLSLKEEIELVVENIVKNLVNSEAMNVSAEAILEGARSESSIEVEVELVVRQIVEKLAGWQAVDKNGSPIVRVRLTFVKNAEGGVLVEKTQVELLVEDEISSSSIGMSYCLDASKVLEEDQHTVNVRLLVASPAKDDGKLVRVHFEHPQNDHVIGTRFSSAATEENTVKLILNLGSVTGVDKLVKVHFEYPQNAPVILARLSSPAENIVKLILDCGREGSVRAKLIPNE</sequence>
<evidence type="ECO:0000313" key="1">
    <source>
        <dbReference type="EMBL" id="KAI5070214.1"/>
    </source>
</evidence>
<evidence type="ECO:0000313" key="2">
    <source>
        <dbReference type="Proteomes" id="UP000886520"/>
    </source>
</evidence>
<protein>
    <submittedName>
        <fullName evidence="1">Uncharacterized protein</fullName>
    </submittedName>
</protein>
<dbReference type="SUPFAM" id="SSF51905">
    <property type="entry name" value="FAD/NAD(P)-binding domain"/>
    <property type="match status" value="1"/>
</dbReference>
<name>A0A9D4UM94_ADICA</name>
<organism evidence="1 2">
    <name type="scientific">Adiantum capillus-veneris</name>
    <name type="common">Maidenhair fern</name>
    <dbReference type="NCBI Taxonomy" id="13818"/>
    <lineage>
        <taxon>Eukaryota</taxon>
        <taxon>Viridiplantae</taxon>
        <taxon>Streptophyta</taxon>
        <taxon>Embryophyta</taxon>
        <taxon>Tracheophyta</taxon>
        <taxon>Polypodiopsida</taxon>
        <taxon>Polypodiidae</taxon>
        <taxon>Polypodiales</taxon>
        <taxon>Pteridineae</taxon>
        <taxon>Pteridaceae</taxon>
        <taxon>Vittarioideae</taxon>
        <taxon>Adiantum</taxon>
    </lineage>
</organism>
<comment type="caution">
    <text evidence="1">The sequence shown here is derived from an EMBL/GenBank/DDBJ whole genome shotgun (WGS) entry which is preliminary data.</text>
</comment>
<dbReference type="PANTHER" id="PTHR21178">
    <property type="entry name" value="CILIA- AND FLAGELLA-ASSOCIATED PROTEIN 61"/>
    <property type="match status" value="1"/>
</dbReference>
<dbReference type="EMBL" id="JABFUD020000014">
    <property type="protein sequence ID" value="KAI5070214.1"/>
    <property type="molecule type" value="Genomic_DNA"/>
</dbReference>
<dbReference type="Proteomes" id="UP000886520">
    <property type="component" value="Chromosome 14"/>
</dbReference>
<reference evidence="1" key="1">
    <citation type="submission" date="2021-01" db="EMBL/GenBank/DDBJ databases">
        <title>Adiantum capillus-veneris genome.</title>
        <authorList>
            <person name="Fang Y."/>
            <person name="Liao Q."/>
        </authorList>
    </citation>
    <scope>NUCLEOTIDE SEQUENCE</scope>
    <source>
        <strain evidence="1">H3</strain>
        <tissue evidence="1">Leaf</tissue>
    </source>
</reference>
<proteinExistence type="predicted"/>